<proteinExistence type="predicted"/>
<feature type="non-terminal residue" evidence="5">
    <location>
        <position position="1"/>
    </location>
</feature>
<accession>A0A8J5ZZV4</accession>
<dbReference type="Gene3D" id="3.30.160.60">
    <property type="entry name" value="Classic Zinc Finger"/>
    <property type="match status" value="1"/>
</dbReference>
<evidence type="ECO:0000256" key="4">
    <source>
        <dbReference type="SAM" id="MobiDB-lite"/>
    </source>
</evidence>
<evidence type="ECO:0000313" key="6">
    <source>
        <dbReference type="Proteomes" id="UP000700334"/>
    </source>
</evidence>
<dbReference type="Proteomes" id="UP000700334">
    <property type="component" value="Unassembled WGS sequence"/>
</dbReference>
<evidence type="ECO:0000256" key="2">
    <source>
        <dbReference type="ARBA" id="ARBA00022771"/>
    </source>
</evidence>
<protein>
    <submittedName>
        <fullName evidence="5">Zinc finger and SCAN domain-containing protein 4</fullName>
    </submittedName>
</protein>
<keyword evidence="6" id="KW-1185">Reference proteome</keyword>
<gene>
    <name evidence="5" type="ORF">J0S82_004922</name>
</gene>
<evidence type="ECO:0000313" key="5">
    <source>
        <dbReference type="EMBL" id="KAG8511788.1"/>
    </source>
</evidence>
<name>A0A8J5ZZV4_GALPY</name>
<feature type="region of interest" description="Disordered" evidence="4">
    <location>
        <begin position="44"/>
        <end position="76"/>
    </location>
</feature>
<comment type="caution">
    <text evidence="5">The sequence shown here is derived from an EMBL/GenBank/DDBJ whole genome shotgun (WGS) entry which is preliminary data.</text>
</comment>
<keyword evidence="3" id="KW-0862">Zinc</keyword>
<reference evidence="5" key="1">
    <citation type="journal article" date="2021" name="Evol. Appl.">
        <title>The genome of the Pyrenean desman and the effects of bottlenecks and inbreeding on the genomic landscape of an endangered species.</title>
        <authorList>
            <person name="Escoda L."/>
            <person name="Castresana J."/>
        </authorList>
    </citation>
    <scope>NUCLEOTIDE SEQUENCE</scope>
    <source>
        <strain evidence="5">IBE-C5619</strain>
    </source>
</reference>
<dbReference type="AlphaFoldDB" id="A0A8J5ZZV4"/>
<evidence type="ECO:0000256" key="3">
    <source>
        <dbReference type="ARBA" id="ARBA00022833"/>
    </source>
</evidence>
<dbReference type="OrthoDB" id="654211at2759"/>
<organism evidence="5 6">
    <name type="scientific">Galemys pyrenaicus</name>
    <name type="common">Iberian desman</name>
    <name type="synonym">Pyrenean desman</name>
    <dbReference type="NCBI Taxonomy" id="202257"/>
    <lineage>
        <taxon>Eukaryota</taxon>
        <taxon>Metazoa</taxon>
        <taxon>Chordata</taxon>
        <taxon>Craniata</taxon>
        <taxon>Vertebrata</taxon>
        <taxon>Euteleostomi</taxon>
        <taxon>Mammalia</taxon>
        <taxon>Eutheria</taxon>
        <taxon>Laurasiatheria</taxon>
        <taxon>Eulipotyphla</taxon>
        <taxon>Talpidae</taxon>
        <taxon>Galemys</taxon>
    </lineage>
</organism>
<dbReference type="InterPro" id="IPR036236">
    <property type="entry name" value="Znf_C2H2_sf"/>
</dbReference>
<keyword evidence="2" id="KW-0863">Zinc-finger</keyword>
<keyword evidence="1" id="KW-0479">Metal-binding</keyword>
<sequence length="193" mass="21927">METGQDEGQENSNSSLIACPINDSITSQSREILSLVIVKEENYPRPKEGAVSLENPLSSRRAGLGTSRKGPCKDPPFTECPERSLDQGIPEPVPFHQGIEWLSMSRRQQEMFLKHKRIHEQEKPFTCSRCKMSFSQKLTLHEEIHVVAKEKHFRCLSARQVTTSHEPNHSHLRTHQIVPSVFLKHTVSLATIP</sequence>
<dbReference type="GO" id="GO:0008270">
    <property type="term" value="F:zinc ion binding"/>
    <property type="evidence" value="ECO:0007669"/>
    <property type="project" value="UniProtKB-KW"/>
</dbReference>
<dbReference type="FunFam" id="3.30.160.60:FF:000446">
    <property type="entry name" value="Zinc finger protein"/>
    <property type="match status" value="1"/>
</dbReference>
<dbReference type="SUPFAM" id="SSF57667">
    <property type="entry name" value="beta-beta-alpha zinc fingers"/>
    <property type="match status" value="1"/>
</dbReference>
<dbReference type="EMBL" id="JAGFMF010011823">
    <property type="protein sequence ID" value="KAG8511788.1"/>
    <property type="molecule type" value="Genomic_DNA"/>
</dbReference>
<evidence type="ECO:0000256" key="1">
    <source>
        <dbReference type="ARBA" id="ARBA00022723"/>
    </source>
</evidence>